<name>A0A848EG50_9PROT</name>
<sequence>MPYPTAARRRMAILAACLLGPSVLAGCGSSVADSTALAGEGRPGPYPGTITLSSEPPGASCVLTNTATQAVIGTVTTPAQVALPRSTAIVEARCTAVGRMDTVAMLRPVRDFAPDIHHPQPTGPTAVIQVADAVRTGRTRRYIDTTVAMPPARFASAQARDAWFADRAEAIRAAAAPGIARAGRSPAATIDTAEILQGYLADDLARLDQQKAASTIEGGSPRRG</sequence>
<gene>
    <name evidence="2" type="ORF">GWK16_17270</name>
</gene>
<evidence type="ECO:0000256" key="1">
    <source>
        <dbReference type="SAM" id="SignalP"/>
    </source>
</evidence>
<reference evidence="2 3" key="1">
    <citation type="submission" date="2020-03" db="EMBL/GenBank/DDBJ databases">
        <authorList>
            <person name="Sun Q."/>
        </authorList>
    </citation>
    <scope>NUCLEOTIDE SEQUENCE [LARGE SCALE GENOMIC DNA]</scope>
    <source>
        <strain evidence="2 3">JC162</strain>
    </source>
</reference>
<dbReference type="RefSeq" id="WP_170055231.1">
    <property type="nucleotide sequence ID" value="NZ_JABBKX010000006.1"/>
</dbReference>
<organism evidence="2 3">
    <name type="scientific">Neoroseomonas marina</name>
    <dbReference type="NCBI Taxonomy" id="1232220"/>
    <lineage>
        <taxon>Bacteria</taxon>
        <taxon>Pseudomonadati</taxon>
        <taxon>Pseudomonadota</taxon>
        <taxon>Alphaproteobacteria</taxon>
        <taxon>Acetobacterales</taxon>
        <taxon>Acetobacteraceae</taxon>
        <taxon>Neoroseomonas</taxon>
    </lineage>
</organism>
<comment type="caution">
    <text evidence="2">The sequence shown here is derived from an EMBL/GenBank/DDBJ whole genome shotgun (WGS) entry which is preliminary data.</text>
</comment>
<keyword evidence="3" id="KW-1185">Reference proteome</keyword>
<evidence type="ECO:0000313" key="2">
    <source>
        <dbReference type="EMBL" id="NMJ43002.1"/>
    </source>
</evidence>
<dbReference type="AlphaFoldDB" id="A0A848EG50"/>
<protein>
    <recommendedName>
        <fullName evidence="4">Lipoprotein</fullName>
    </recommendedName>
</protein>
<proteinExistence type="predicted"/>
<evidence type="ECO:0008006" key="4">
    <source>
        <dbReference type="Google" id="ProtNLM"/>
    </source>
</evidence>
<dbReference type="EMBL" id="JABBKX010000006">
    <property type="protein sequence ID" value="NMJ43002.1"/>
    <property type="molecule type" value="Genomic_DNA"/>
</dbReference>
<feature type="chain" id="PRO_5032674010" description="Lipoprotein" evidence="1">
    <location>
        <begin position="26"/>
        <end position="224"/>
    </location>
</feature>
<accession>A0A848EG50</accession>
<feature type="signal peptide" evidence="1">
    <location>
        <begin position="1"/>
        <end position="25"/>
    </location>
</feature>
<dbReference type="Proteomes" id="UP000548582">
    <property type="component" value="Unassembled WGS sequence"/>
</dbReference>
<keyword evidence="1" id="KW-0732">Signal</keyword>
<evidence type="ECO:0000313" key="3">
    <source>
        <dbReference type="Proteomes" id="UP000548582"/>
    </source>
</evidence>